<keyword evidence="1" id="KW-0472">Membrane</keyword>
<evidence type="ECO:0000313" key="2">
    <source>
        <dbReference type="EMBL" id="KAF6040874.1"/>
    </source>
</evidence>
<gene>
    <name evidence="2" type="ORF">EB796_000806</name>
</gene>
<accession>A0A7J7KRS3</accession>
<dbReference type="Proteomes" id="UP000593567">
    <property type="component" value="Unassembled WGS sequence"/>
</dbReference>
<organism evidence="2 3">
    <name type="scientific">Bugula neritina</name>
    <name type="common">Brown bryozoan</name>
    <name type="synonym">Sertularia neritina</name>
    <dbReference type="NCBI Taxonomy" id="10212"/>
    <lineage>
        <taxon>Eukaryota</taxon>
        <taxon>Metazoa</taxon>
        <taxon>Spiralia</taxon>
        <taxon>Lophotrochozoa</taxon>
        <taxon>Bryozoa</taxon>
        <taxon>Gymnolaemata</taxon>
        <taxon>Cheilostomatida</taxon>
        <taxon>Flustrina</taxon>
        <taxon>Buguloidea</taxon>
        <taxon>Bugulidae</taxon>
        <taxon>Bugula</taxon>
    </lineage>
</organism>
<keyword evidence="3" id="KW-1185">Reference proteome</keyword>
<dbReference type="AlphaFoldDB" id="A0A7J7KRS3"/>
<comment type="caution">
    <text evidence="2">The sequence shown here is derived from an EMBL/GenBank/DDBJ whole genome shotgun (WGS) entry which is preliminary data.</text>
</comment>
<keyword evidence="1" id="KW-0812">Transmembrane</keyword>
<sequence length="182" mass="19869">MEMFVTGDVVPTISVDKSNPTVSNVSTGAGTPGIFSKSSVYYPFIIGLLIIIAINIAVAIIILSMYIINLMRKKKQSTPVNLTSPKMLSNIRATFGTMPSTAGNSVGGPVSLLSKYTSQVDLEEVKNHMRRTHRPSINDSSPMSGRRFSFKEKVHRSMEMMDKLDRRMSLISGGASHDSVVT</sequence>
<proteinExistence type="predicted"/>
<evidence type="ECO:0000256" key="1">
    <source>
        <dbReference type="SAM" id="Phobius"/>
    </source>
</evidence>
<keyword evidence="1" id="KW-1133">Transmembrane helix</keyword>
<evidence type="ECO:0000313" key="3">
    <source>
        <dbReference type="Proteomes" id="UP000593567"/>
    </source>
</evidence>
<reference evidence="2" key="1">
    <citation type="submission" date="2020-06" db="EMBL/GenBank/DDBJ databases">
        <title>Draft genome of Bugula neritina, a colonial animal packing powerful symbionts and potential medicines.</title>
        <authorList>
            <person name="Rayko M."/>
        </authorList>
    </citation>
    <scope>NUCLEOTIDE SEQUENCE [LARGE SCALE GENOMIC DNA]</scope>
    <source>
        <strain evidence="2">Kwan_BN1</strain>
    </source>
</reference>
<dbReference type="EMBL" id="VXIV02000095">
    <property type="protein sequence ID" value="KAF6040874.1"/>
    <property type="molecule type" value="Genomic_DNA"/>
</dbReference>
<protein>
    <submittedName>
        <fullName evidence="2">Uncharacterized protein</fullName>
    </submittedName>
</protein>
<feature type="transmembrane region" description="Helical" evidence="1">
    <location>
        <begin position="40"/>
        <end position="68"/>
    </location>
</feature>
<name>A0A7J7KRS3_BUGNE</name>